<name>A0A498RC57_9FIRM</name>
<dbReference type="SUPFAM" id="SSF103473">
    <property type="entry name" value="MFS general substrate transporter"/>
    <property type="match status" value="1"/>
</dbReference>
<proteinExistence type="predicted"/>
<evidence type="ECO:0000256" key="2">
    <source>
        <dbReference type="ARBA" id="ARBA00022448"/>
    </source>
</evidence>
<evidence type="ECO:0000313" key="8">
    <source>
        <dbReference type="EMBL" id="VBB08971.1"/>
    </source>
</evidence>
<evidence type="ECO:0000256" key="5">
    <source>
        <dbReference type="ARBA" id="ARBA00023136"/>
    </source>
</evidence>
<dbReference type="InterPro" id="IPR011701">
    <property type="entry name" value="MFS"/>
</dbReference>
<dbReference type="Proteomes" id="UP000277811">
    <property type="component" value="Unassembled WGS sequence"/>
</dbReference>
<keyword evidence="3 6" id="KW-0812">Transmembrane</keyword>
<evidence type="ECO:0000256" key="4">
    <source>
        <dbReference type="ARBA" id="ARBA00022989"/>
    </source>
</evidence>
<dbReference type="EMBL" id="UPPP01000105">
    <property type="protein sequence ID" value="VBB08971.1"/>
    <property type="molecule type" value="Genomic_DNA"/>
</dbReference>
<sequence length="415" mass="44910">MKLMIHNTAAKLIAIRGLRSIGQGAMVVDLTLYLKDLQWSGSLIGSVTSAAGLFGALLILLVGILSDRFGRKRFLVLYELITFFSALWLCFTTQTLVLILAIVITGFGRGQSGAAGPFSPAEQAWLSCYAEQSRRGQIFSLNTAVGFAGMALGAVIGGLPGLYNSGSPLLAYRPVFFLIAVISLLCTVILLSMQDRDEPAEVSVPGVEQRPEKKPGANPEKEHIIWYEENWALLKLALVNSLNGLAIGLTGPMMAYWFSLRFEVSTQEIGLMMAAGFFLTGMFAVINGFLAERFGMVKSVSWMRVAGSLLMLILPWVPSFTLASLIYIMRNSISRGTQGNRSALTVSLTRESRRGLAASINALSNRLPSAVGPTITGYLFDAGQLSLPLTLTAVMQLISAGLYQRVFGGYDKQKV</sequence>
<evidence type="ECO:0000256" key="1">
    <source>
        <dbReference type="ARBA" id="ARBA00004651"/>
    </source>
</evidence>
<protein>
    <recommendedName>
        <fullName evidence="7">Major facilitator superfamily (MFS) profile domain-containing protein</fullName>
    </recommendedName>
</protein>
<feature type="domain" description="Major facilitator superfamily (MFS) profile" evidence="7">
    <location>
        <begin position="1"/>
        <end position="415"/>
    </location>
</feature>
<evidence type="ECO:0000256" key="6">
    <source>
        <dbReference type="SAM" id="Phobius"/>
    </source>
</evidence>
<evidence type="ECO:0000259" key="7">
    <source>
        <dbReference type="PROSITE" id="PS50850"/>
    </source>
</evidence>
<feature type="transmembrane region" description="Helical" evidence="6">
    <location>
        <begin position="270"/>
        <end position="290"/>
    </location>
</feature>
<dbReference type="PANTHER" id="PTHR23520:SF5">
    <property type="entry name" value="TRANSPORTER, PUTATIVE (AFU_ORTHOLOGUE AFUA_3G04000)-RELATED"/>
    <property type="match status" value="1"/>
</dbReference>
<dbReference type="InterPro" id="IPR020846">
    <property type="entry name" value="MFS_dom"/>
</dbReference>
<keyword evidence="5 6" id="KW-0472">Membrane</keyword>
<dbReference type="Pfam" id="PF07690">
    <property type="entry name" value="MFS_1"/>
    <property type="match status" value="2"/>
</dbReference>
<keyword evidence="4 6" id="KW-1133">Transmembrane helix</keyword>
<keyword evidence="2" id="KW-0813">Transport</keyword>
<dbReference type="AlphaFoldDB" id="A0A498RC57"/>
<accession>A0A498RC57</accession>
<evidence type="ECO:0000256" key="3">
    <source>
        <dbReference type="ARBA" id="ARBA00022692"/>
    </source>
</evidence>
<dbReference type="GO" id="GO:0005886">
    <property type="term" value="C:plasma membrane"/>
    <property type="evidence" value="ECO:0007669"/>
    <property type="project" value="UniProtKB-SubCell"/>
</dbReference>
<dbReference type="InterPro" id="IPR036259">
    <property type="entry name" value="MFS_trans_sf"/>
</dbReference>
<dbReference type="Gene3D" id="1.20.1250.20">
    <property type="entry name" value="MFS general substrate transporter like domains"/>
    <property type="match status" value="2"/>
</dbReference>
<feature type="transmembrane region" description="Helical" evidence="6">
    <location>
        <begin position="144"/>
        <end position="163"/>
    </location>
</feature>
<dbReference type="RefSeq" id="WP_122629800.1">
    <property type="nucleotide sequence ID" value="NZ_UPPP01000105.1"/>
</dbReference>
<organism evidence="8 9">
    <name type="scientific">Lucifera butyrica</name>
    <dbReference type="NCBI Taxonomy" id="1351585"/>
    <lineage>
        <taxon>Bacteria</taxon>
        <taxon>Bacillati</taxon>
        <taxon>Bacillota</taxon>
        <taxon>Negativicutes</taxon>
        <taxon>Veillonellales</taxon>
        <taxon>Veillonellaceae</taxon>
        <taxon>Lucifera</taxon>
    </lineage>
</organism>
<dbReference type="GO" id="GO:0022857">
    <property type="term" value="F:transmembrane transporter activity"/>
    <property type="evidence" value="ECO:0007669"/>
    <property type="project" value="InterPro"/>
</dbReference>
<gene>
    <name evidence="8" type="ORF">LUCI_4257</name>
</gene>
<feature type="transmembrane region" description="Helical" evidence="6">
    <location>
        <begin position="43"/>
        <end position="65"/>
    </location>
</feature>
<keyword evidence="9" id="KW-1185">Reference proteome</keyword>
<feature type="transmembrane region" description="Helical" evidence="6">
    <location>
        <begin position="77"/>
        <end position="104"/>
    </location>
</feature>
<feature type="transmembrane region" description="Helical" evidence="6">
    <location>
        <begin position="302"/>
        <end position="328"/>
    </location>
</feature>
<reference evidence="8 9" key="1">
    <citation type="submission" date="2018-06" db="EMBL/GenBank/DDBJ databases">
        <authorList>
            <person name="Strepis N."/>
        </authorList>
    </citation>
    <scope>NUCLEOTIDE SEQUENCE [LARGE SCALE GENOMIC DNA]</scope>
    <source>
        <strain evidence="8">LUCI</strain>
    </source>
</reference>
<feature type="transmembrane region" description="Helical" evidence="6">
    <location>
        <begin position="236"/>
        <end position="258"/>
    </location>
</feature>
<feature type="transmembrane region" description="Helical" evidence="6">
    <location>
        <begin position="175"/>
        <end position="193"/>
    </location>
</feature>
<dbReference type="PROSITE" id="PS50850">
    <property type="entry name" value="MFS"/>
    <property type="match status" value="1"/>
</dbReference>
<evidence type="ECO:0000313" key="9">
    <source>
        <dbReference type="Proteomes" id="UP000277811"/>
    </source>
</evidence>
<dbReference type="OrthoDB" id="7066727at2"/>
<comment type="subcellular location">
    <subcellularLocation>
        <location evidence="1">Cell membrane</location>
        <topology evidence="1">Multi-pass membrane protein</topology>
    </subcellularLocation>
</comment>
<dbReference type="PANTHER" id="PTHR23520">
    <property type="entry name" value="TRANSPORTER, PUTATIVE (AFU_ORTHOLOGUE AFUA_3G04000)-RELATED"/>
    <property type="match status" value="1"/>
</dbReference>